<reference evidence="1" key="1">
    <citation type="submission" date="2023-07" db="EMBL/GenBank/DDBJ databases">
        <authorList>
            <consortium name="AG Swart"/>
            <person name="Singh M."/>
            <person name="Singh A."/>
            <person name="Seah K."/>
            <person name="Emmerich C."/>
        </authorList>
    </citation>
    <scope>NUCLEOTIDE SEQUENCE</scope>
    <source>
        <strain evidence="1">DP1</strain>
    </source>
</reference>
<gene>
    <name evidence="1" type="ORF">ECRASSUSDP1_LOCUS23098</name>
</gene>
<dbReference type="Proteomes" id="UP001295684">
    <property type="component" value="Unassembled WGS sequence"/>
</dbReference>
<organism evidence="1 2">
    <name type="scientific">Euplotes crassus</name>
    <dbReference type="NCBI Taxonomy" id="5936"/>
    <lineage>
        <taxon>Eukaryota</taxon>
        <taxon>Sar</taxon>
        <taxon>Alveolata</taxon>
        <taxon>Ciliophora</taxon>
        <taxon>Intramacronucleata</taxon>
        <taxon>Spirotrichea</taxon>
        <taxon>Hypotrichia</taxon>
        <taxon>Euplotida</taxon>
        <taxon>Euplotidae</taxon>
        <taxon>Moneuplotes</taxon>
    </lineage>
</organism>
<accession>A0AAD1Y0V8</accession>
<sequence>MASISSNRLLSLKELADFMNQLSFRCLWSPLKVRLKTKSIQYYEMLMPPFHPPRTLNKNNNIGL</sequence>
<evidence type="ECO:0000313" key="2">
    <source>
        <dbReference type="Proteomes" id="UP001295684"/>
    </source>
</evidence>
<name>A0AAD1Y0V8_EUPCR</name>
<proteinExistence type="predicted"/>
<protein>
    <submittedName>
        <fullName evidence="1">Uncharacterized protein</fullName>
    </submittedName>
</protein>
<dbReference type="AlphaFoldDB" id="A0AAD1Y0V8"/>
<keyword evidence="2" id="KW-1185">Reference proteome</keyword>
<dbReference type="EMBL" id="CAMPGE010023736">
    <property type="protein sequence ID" value="CAI2381640.1"/>
    <property type="molecule type" value="Genomic_DNA"/>
</dbReference>
<evidence type="ECO:0000313" key="1">
    <source>
        <dbReference type="EMBL" id="CAI2381640.1"/>
    </source>
</evidence>
<comment type="caution">
    <text evidence="1">The sequence shown here is derived from an EMBL/GenBank/DDBJ whole genome shotgun (WGS) entry which is preliminary data.</text>
</comment>